<dbReference type="GO" id="GO:0071973">
    <property type="term" value="P:bacterial-type flagellum-dependent cell motility"/>
    <property type="evidence" value="ECO:0007669"/>
    <property type="project" value="TreeGrafter"/>
</dbReference>
<protein>
    <recommendedName>
        <fullName evidence="6">Flagellar secretion chaperone FliS</fullName>
    </recommendedName>
</protein>
<proteinExistence type="inferred from homology"/>
<dbReference type="GO" id="GO:0044780">
    <property type="term" value="P:bacterial-type flagellum assembly"/>
    <property type="evidence" value="ECO:0007669"/>
    <property type="project" value="InterPro"/>
</dbReference>
<dbReference type="PIRSF" id="PIRSF039090">
    <property type="entry name" value="Flis"/>
    <property type="match status" value="1"/>
</dbReference>
<comment type="similarity">
    <text evidence="2 6">Belongs to the FliS family.</text>
</comment>
<dbReference type="Pfam" id="PF02561">
    <property type="entry name" value="FliS"/>
    <property type="match status" value="1"/>
</dbReference>
<dbReference type="CDD" id="cd16098">
    <property type="entry name" value="FliS"/>
    <property type="match status" value="1"/>
</dbReference>
<dbReference type="AlphaFoldDB" id="F7YXH0"/>
<dbReference type="GO" id="GO:0005829">
    <property type="term" value="C:cytosol"/>
    <property type="evidence" value="ECO:0007669"/>
    <property type="project" value="UniProtKB-SubCell"/>
</dbReference>
<keyword evidence="3 6" id="KW-0963">Cytoplasm</keyword>
<evidence type="ECO:0000256" key="5">
    <source>
        <dbReference type="ARBA" id="ARBA00023186"/>
    </source>
</evidence>
<dbReference type="EMBL" id="CP002351">
    <property type="protein sequence ID" value="AEH52012.1"/>
    <property type="molecule type" value="Genomic_DNA"/>
</dbReference>
<evidence type="ECO:0000256" key="6">
    <source>
        <dbReference type="PIRNR" id="PIRNR039090"/>
    </source>
</evidence>
<gene>
    <name evidence="7" type="ORF">Theth_1972</name>
</gene>
<dbReference type="OrthoDB" id="1524959at2"/>
<dbReference type="eggNOG" id="COG1516">
    <property type="taxonomic scope" value="Bacteria"/>
</dbReference>
<evidence type="ECO:0000256" key="1">
    <source>
        <dbReference type="ARBA" id="ARBA00004514"/>
    </source>
</evidence>
<evidence type="ECO:0000256" key="4">
    <source>
        <dbReference type="ARBA" id="ARBA00022795"/>
    </source>
</evidence>
<evidence type="ECO:0000256" key="3">
    <source>
        <dbReference type="ARBA" id="ARBA00022490"/>
    </source>
</evidence>
<keyword evidence="8" id="KW-1185">Reference proteome</keyword>
<dbReference type="Proteomes" id="UP000006804">
    <property type="component" value="Chromosome"/>
</dbReference>
<dbReference type="PANTHER" id="PTHR34773:SF1">
    <property type="entry name" value="FLAGELLAR SECRETION CHAPERONE FLIS"/>
    <property type="match status" value="1"/>
</dbReference>
<dbReference type="NCBIfam" id="TIGR00208">
    <property type="entry name" value="fliS"/>
    <property type="match status" value="1"/>
</dbReference>
<dbReference type="PANTHER" id="PTHR34773">
    <property type="entry name" value="FLAGELLAR SECRETION CHAPERONE FLIS"/>
    <property type="match status" value="1"/>
</dbReference>
<keyword evidence="5" id="KW-0143">Chaperone</keyword>
<dbReference type="KEGG" id="tta:Theth_1972"/>
<keyword evidence="7" id="KW-0969">Cilium</keyword>
<accession>F7YXH0</accession>
<organism evidence="7 8">
    <name type="scientific">Pseudothermotoga thermarum DSM 5069</name>
    <dbReference type="NCBI Taxonomy" id="688269"/>
    <lineage>
        <taxon>Bacteria</taxon>
        <taxon>Thermotogati</taxon>
        <taxon>Thermotogota</taxon>
        <taxon>Thermotogae</taxon>
        <taxon>Thermotogales</taxon>
        <taxon>Thermotogaceae</taxon>
        <taxon>Pseudothermotoga</taxon>
    </lineage>
</organism>
<dbReference type="STRING" id="688269.Theth_1972"/>
<keyword evidence="7" id="KW-0282">Flagellum</keyword>
<evidence type="ECO:0000313" key="8">
    <source>
        <dbReference type="Proteomes" id="UP000006804"/>
    </source>
</evidence>
<dbReference type="InterPro" id="IPR036584">
    <property type="entry name" value="FliS_sf"/>
</dbReference>
<reference evidence="7 8" key="1">
    <citation type="submission" date="2010-11" db="EMBL/GenBank/DDBJ databases">
        <title>The complete genome of Thermotoga thermarum DSM 5069.</title>
        <authorList>
            <consortium name="US DOE Joint Genome Institute (JGI-PGF)"/>
            <person name="Lucas S."/>
            <person name="Copeland A."/>
            <person name="Lapidus A."/>
            <person name="Bruce D."/>
            <person name="Goodwin L."/>
            <person name="Pitluck S."/>
            <person name="Kyrpides N."/>
            <person name="Mavromatis K."/>
            <person name="Ivanova N."/>
            <person name="Zeytun A."/>
            <person name="Brettin T."/>
            <person name="Detter J.C."/>
            <person name="Tapia R."/>
            <person name="Han C."/>
            <person name="Land M."/>
            <person name="Hauser L."/>
            <person name="Markowitz V."/>
            <person name="Cheng J.-F."/>
            <person name="Hugenholtz P."/>
            <person name="Woyke T."/>
            <person name="Wu D."/>
            <person name="Spring S."/>
            <person name="Schroeder M."/>
            <person name="Brambilla E."/>
            <person name="Klenk H.-P."/>
            <person name="Eisen J.A."/>
        </authorList>
    </citation>
    <scope>NUCLEOTIDE SEQUENCE [LARGE SCALE GENOMIC DNA]</scope>
    <source>
        <strain evidence="7 8">DSM 5069</strain>
    </source>
</reference>
<evidence type="ECO:0000313" key="7">
    <source>
        <dbReference type="EMBL" id="AEH52012.1"/>
    </source>
</evidence>
<comment type="subcellular location">
    <subcellularLocation>
        <location evidence="1 6">Cytoplasm</location>
        <location evidence="1 6">Cytosol</location>
    </subcellularLocation>
</comment>
<keyword evidence="7" id="KW-0966">Cell projection</keyword>
<name>F7YXH0_9THEM</name>
<dbReference type="InterPro" id="IPR003713">
    <property type="entry name" value="FliS"/>
</dbReference>
<dbReference type="SUPFAM" id="SSF101116">
    <property type="entry name" value="Flagellar export chaperone FliS"/>
    <property type="match status" value="1"/>
</dbReference>
<evidence type="ECO:0000256" key="2">
    <source>
        <dbReference type="ARBA" id="ARBA00008787"/>
    </source>
</evidence>
<sequence>MKDYYLENAIKTASPAKLVEMLYERAIELLKEAKAAIEQKDYVLSNEKISKVQEIITELNVSLDMEKGGEIAQSLRALYNYMYKTLIEANLKKDIQKLDEVLYFVEQLLDAWKVAMKTAKPPSIQDRQNHGLNISI</sequence>
<dbReference type="PATRIC" id="fig|688269.3.peg.2033"/>
<dbReference type="HOGENOM" id="CLU_080373_3_1_0"/>
<keyword evidence="4 6" id="KW-1005">Bacterial flagellum biogenesis</keyword>
<dbReference type="Gene3D" id="1.20.120.340">
    <property type="entry name" value="Flagellar protein FliS"/>
    <property type="match status" value="1"/>
</dbReference>